<dbReference type="SUPFAM" id="SSF56529">
    <property type="entry name" value="FAH"/>
    <property type="match status" value="1"/>
</dbReference>
<organism evidence="1">
    <name type="scientific">Fibrocapsa japonica</name>
    <dbReference type="NCBI Taxonomy" id="94617"/>
    <lineage>
        <taxon>Eukaryota</taxon>
        <taxon>Sar</taxon>
        <taxon>Stramenopiles</taxon>
        <taxon>Ochrophyta</taxon>
        <taxon>Raphidophyceae</taxon>
        <taxon>Chattonellales</taxon>
        <taxon>Chattonellaceae</taxon>
        <taxon>Fibrocapsa</taxon>
    </lineage>
</organism>
<gene>
    <name evidence="1" type="ORF">FJAP1339_LOCUS2055</name>
</gene>
<dbReference type="PANTHER" id="PTHR30143">
    <property type="entry name" value="ACID HYDRATASE"/>
    <property type="match status" value="1"/>
</dbReference>
<dbReference type="GO" id="GO:0008684">
    <property type="term" value="F:2-oxopent-4-enoate hydratase activity"/>
    <property type="evidence" value="ECO:0007669"/>
    <property type="project" value="TreeGrafter"/>
</dbReference>
<dbReference type="GO" id="GO:0005737">
    <property type="term" value="C:cytoplasm"/>
    <property type="evidence" value="ECO:0007669"/>
    <property type="project" value="TreeGrafter"/>
</dbReference>
<dbReference type="PANTHER" id="PTHR30143:SF0">
    <property type="entry name" value="2-KETO-4-PENTENOATE HYDRATASE"/>
    <property type="match status" value="1"/>
</dbReference>
<evidence type="ECO:0008006" key="2">
    <source>
        <dbReference type="Google" id="ProtNLM"/>
    </source>
</evidence>
<dbReference type="EMBL" id="HBHR01004313">
    <property type="protein sequence ID" value="CAD9859536.1"/>
    <property type="molecule type" value="Transcribed_RNA"/>
</dbReference>
<dbReference type="InterPro" id="IPR050772">
    <property type="entry name" value="Hydratase-Decarb/MhpD_sf"/>
</dbReference>
<dbReference type="Gene3D" id="3.90.850.10">
    <property type="entry name" value="Fumarylacetoacetase-like, C-terminal domain"/>
    <property type="match status" value="1"/>
</dbReference>
<evidence type="ECO:0000313" key="1">
    <source>
        <dbReference type="EMBL" id="CAD9859536.1"/>
    </source>
</evidence>
<dbReference type="AlphaFoldDB" id="A0A7S2UUB8"/>
<reference evidence="1" key="1">
    <citation type="submission" date="2021-01" db="EMBL/GenBank/DDBJ databases">
        <authorList>
            <person name="Corre E."/>
            <person name="Pelletier E."/>
            <person name="Niang G."/>
            <person name="Scheremetjew M."/>
            <person name="Finn R."/>
            <person name="Kale V."/>
            <person name="Holt S."/>
            <person name="Cochrane G."/>
            <person name="Meng A."/>
            <person name="Brown T."/>
            <person name="Cohen L."/>
        </authorList>
    </citation>
    <scope>NUCLEOTIDE SEQUENCE</scope>
    <source>
        <strain evidence="1">CCMP1661</strain>
    </source>
</reference>
<sequence length="301" mass="32480">MCGAFSSLAPLAKAFKDARASPFKPLSLDLASQMQKMTLEDAYEVQRLTYPNSSDIIGAKCGATAEKGMKAFKISEPFRALLPSGCAIQATSDPNAVLEIPKSKLGGSDLRGGESEWCFRLSNHAGEWDNLERTGKGGHVVDEDYVLSFVDDVFPAVEVCGSRMVQYVENGVELTPPMKIADGGGNGMVVLGDNRSLSGDADISLEDKLHQLAARKIVALVNGQVKAEGSGQDVLGHPLKSLTWLFNHFIARGEIATMMDLKGKFVMTGTCTGMERVQLGEVFEAQFEGYEGGIKFKFIDK</sequence>
<protein>
    <recommendedName>
        <fullName evidence="2">Fumarylacetoacetase-like C-terminal domain-containing protein</fullName>
    </recommendedName>
</protein>
<accession>A0A7S2UUB8</accession>
<proteinExistence type="predicted"/>
<dbReference type="InterPro" id="IPR036663">
    <property type="entry name" value="Fumarylacetoacetase_C_sf"/>
</dbReference>
<name>A0A7S2UUB8_9STRA</name>